<gene>
    <name evidence="2" type="ORF">CLCY_2c00260</name>
</gene>
<sequence length="128" mass="13819">MESINEKDKLYVAYLKAIIGSGVLSIILLVLASLMFYFMSFTDSQMNTSVWVITVLGICYCGVFGAIKIGSRGYLHGAVLGGLYTIIIGIIGLLTEAGKVNMQTFLVTFIMSVVVGMLSGMIGMMLKK</sequence>
<accession>A0A0J8G0F1</accession>
<dbReference type="Pfam" id="PF12670">
    <property type="entry name" value="DUF3792"/>
    <property type="match status" value="1"/>
</dbReference>
<dbReference type="PATRIC" id="fig|1121307.3.peg.882"/>
<comment type="caution">
    <text evidence="2">The sequence shown here is derived from an EMBL/GenBank/DDBJ whole genome shotgun (WGS) entry which is preliminary data.</text>
</comment>
<proteinExistence type="predicted"/>
<keyword evidence="1" id="KW-0472">Membrane</keyword>
<dbReference type="EMBL" id="LFVU01000027">
    <property type="protein sequence ID" value="KMT21266.1"/>
    <property type="molecule type" value="Genomic_DNA"/>
</dbReference>
<keyword evidence="3" id="KW-1185">Reference proteome</keyword>
<dbReference type="Proteomes" id="UP000036756">
    <property type="component" value="Unassembled WGS sequence"/>
</dbReference>
<keyword evidence="1" id="KW-0812">Transmembrane</keyword>
<dbReference type="AlphaFoldDB" id="A0A0J8G0F1"/>
<feature type="transmembrane region" description="Helical" evidence="1">
    <location>
        <begin position="106"/>
        <end position="126"/>
    </location>
</feature>
<feature type="transmembrane region" description="Helical" evidence="1">
    <location>
        <begin position="74"/>
        <end position="94"/>
    </location>
</feature>
<feature type="transmembrane region" description="Helical" evidence="1">
    <location>
        <begin position="50"/>
        <end position="67"/>
    </location>
</feature>
<reference evidence="2 3" key="1">
    <citation type="submission" date="2015-06" db="EMBL/GenBank/DDBJ databases">
        <title>Draft genome sequence of the purine-degrading Clostridium cylindrosporum HC-1 (DSM 605).</title>
        <authorList>
            <person name="Poehlein A."/>
            <person name="Schiel-Bengelsdorf B."/>
            <person name="Bengelsdorf F."/>
            <person name="Daniel R."/>
            <person name="Duerre P."/>
        </authorList>
    </citation>
    <scope>NUCLEOTIDE SEQUENCE [LARGE SCALE GENOMIC DNA]</scope>
    <source>
        <strain evidence="2 3">DSM 605</strain>
    </source>
</reference>
<dbReference type="RefSeq" id="WP_048570713.1">
    <property type="nucleotide sequence ID" value="NZ_LFVU01000027.1"/>
</dbReference>
<keyword evidence="1" id="KW-1133">Transmembrane helix</keyword>
<evidence type="ECO:0000256" key="1">
    <source>
        <dbReference type="SAM" id="Phobius"/>
    </source>
</evidence>
<feature type="transmembrane region" description="Helical" evidence="1">
    <location>
        <begin position="12"/>
        <end position="38"/>
    </location>
</feature>
<dbReference type="NCBIfam" id="TIGR04086">
    <property type="entry name" value="TIGR04086_membr"/>
    <property type="match status" value="1"/>
</dbReference>
<dbReference type="STRING" id="1121307.CLCY_2c00260"/>
<evidence type="ECO:0000313" key="3">
    <source>
        <dbReference type="Proteomes" id="UP000036756"/>
    </source>
</evidence>
<name>A0A0J8G0F1_CLOCY</name>
<evidence type="ECO:0000313" key="2">
    <source>
        <dbReference type="EMBL" id="KMT21266.1"/>
    </source>
</evidence>
<protein>
    <submittedName>
        <fullName evidence="2">Uncharacterized protein</fullName>
    </submittedName>
</protein>
<dbReference type="OrthoDB" id="2086722at2"/>
<organism evidence="2 3">
    <name type="scientific">Clostridium cylindrosporum DSM 605</name>
    <dbReference type="NCBI Taxonomy" id="1121307"/>
    <lineage>
        <taxon>Bacteria</taxon>
        <taxon>Bacillati</taxon>
        <taxon>Bacillota</taxon>
        <taxon>Clostridia</taxon>
        <taxon>Eubacteriales</taxon>
        <taxon>Clostridiaceae</taxon>
        <taxon>Clostridium</taxon>
    </lineage>
</organism>
<dbReference type="InterPro" id="IPR023804">
    <property type="entry name" value="DUF3792_TM"/>
</dbReference>